<evidence type="ECO:0000313" key="5">
    <source>
        <dbReference type="EMBL" id="CAG9805285.1"/>
    </source>
</evidence>
<dbReference type="PANTHER" id="PTHR11188:SF176">
    <property type="entry name" value="ARRESTIN DOMAIN-CONTAINING PROTEIN 1"/>
    <property type="match status" value="1"/>
</dbReference>
<dbReference type="SMART" id="SM01017">
    <property type="entry name" value="Arrestin_C"/>
    <property type="match status" value="1"/>
</dbReference>
<keyword evidence="6" id="KW-1185">Reference proteome</keyword>
<gene>
    <name evidence="5" type="ORF">CHIRRI_LOCUS8159</name>
</gene>
<organism evidence="5 6">
    <name type="scientific">Chironomus riparius</name>
    <dbReference type="NCBI Taxonomy" id="315576"/>
    <lineage>
        <taxon>Eukaryota</taxon>
        <taxon>Metazoa</taxon>
        <taxon>Ecdysozoa</taxon>
        <taxon>Arthropoda</taxon>
        <taxon>Hexapoda</taxon>
        <taxon>Insecta</taxon>
        <taxon>Pterygota</taxon>
        <taxon>Neoptera</taxon>
        <taxon>Endopterygota</taxon>
        <taxon>Diptera</taxon>
        <taxon>Nematocera</taxon>
        <taxon>Chironomoidea</taxon>
        <taxon>Chironomidae</taxon>
        <taxon>Chironominae</taxon>
        <taxon>Chironomus</taxon>
    </lineage>
</organism>
<feature type="domain" description="Arrestin C-terminal-like" evidence="4">
    <location>
        <begin position="170"/>
        <end position="302"/>
    </location>
</feature>
<dbReference type="GO" id="GO:0015031">
    <property type="term" value="P:protein transport"/>
    <property type="evidence" value="ECO:0007669"/>
    <property type="project" value="TreeGrafter"/>
</dbReference>
<evidence type="ECO:0000256" key="1">
    <source>
        <dbReference type="ARBA" id="ARBA00005298"/>
    </source>
</evidence>
<reference evidence="5" key="1">
    <citation type="submission" date="2022-01" db="EMBL/GenBank/DDBJ databases">
        <authorList>
            <person name="King R."/>
        </authorList>
    </citation>
    <scope>NUCLEOTIDE SEQUENCE</scope>
</reference>
<comment type="similarity">
    <text evidence="1">Belongs to the arrestin family.</text>
</comment>
<dbReference type="InterPro" id="IPR014752">
    <property type="entry name" value="Arrestin-like_C"/>
</dbReference>
<protein>
    <recommendedName>
        <fullName evidence="4">Arrestin C-terminal-like domain-containing protein</fullName>
    </recommendedName>
</protein>
<evidence type="ECO:0000256" key="2">
    <source>
        <dbReference type="ARBA" id="ARBA00022606"/>
    </source>
</evidence>
<dbReference type="Proteomes" id="UP001153620">
    <property type="component" value="Chromosome 2"/>
</dbReference>
<feature type="region of interest" description="Disordered" evidence="3">
    <location>
        <begin position="308"/>
        <end position="340"/>
    </location>
</feature>
<dbReference type="Pfam" id="PF02752">
    <property type="entry name" value="Arrestin_C"/>
    <property type="match status" value="1"/>
</dbReference>
<dbReference type="EMBL" id="OU895878">
    <property type="protein sequence ID" value="CAG9805285.1"/>
    <property type="molecule type" value="Genomic_DNA"/>
</dbReference>
<evidence type="ECO:0000313" key="6">
    <source>
        <dbReference type="Proteomes" id="UP001153620"/>
    </source>
</evidence>
<proteinExistence type="inferred from homology"/>
<dbReference type="SUPFAM" id="SSF81296">
    <property type="entry name" value="E set domains"/>
    <property type="match status" value="2"/>
</dbReference>
<dbReference type="AlphaFoldDB" id="A0A9N9WTF7"/>
<dbReference type="Gene3D" id="2.60.40.640">
    <property type="match status" value="2"/>
</dbReference>
<evidence type="ECO:0000259" key="4">
    <source>
        <dbReference type="SMART" id="SM01017"/>
    </source>
</evidence>
<evidence type="ECO:0000256" key="3">
    <source>
        <dbReference type="SAM" id="MobiDB-lite"/>
    </source>
</evidence>
<dbReference type="OrthoDB" id="7785529at2759"/>
<dbReference type="Pfam" id="PF00339">
    <property type="entry name" value="Arrestin_N"/>
    <property type="match status" value="1"/>
</dbReference>
<dbReference type="InterPro" id="IPR050357">
    <property type="entry name" value="Arrestin_domain-protein"/>
</dbReference>
<reference evidence="5" key="2">
    <citation type="submission" date="2022-10" db="EMBL/GenBank/DDBJ databases">
        <authorList>
            <consortium name="ENA_rothamsted_submissions"/>
            <consortium name="culmorum"/>
            <person name="King R."/>
        </authorList>
    </citation>
    <scope>NUCLEOTIDE SEQUENCE</scope>
</reference>
<dbReference type="InterPro" id="IPR011022">
    <property type="entry name" value="Arrestin_C-like"/>
</dbReference>
<dbReference type="InterPro" id="IPR014756">
    <property type="entry name" value="Ig_E-set"/>
</dbReference>
<dbReference type="PANTHER" id="PTHR11188">
    <property type="entry name" value="ARRESTIN DOMAIN CONTAINING PROTEIN"/>
    <property type="match status" value="1"/>
</dbReference>
<keyword evidence="2" id="KW-0716">Sensory transduction</keyword>
<accession>A0A9N9WTF7</accession>
<dbReference type="GO" id="GO:0005737">
    <property type="term" value="C:cytoplasm"/>
    <property type="evidence" value="ECO:0007669"/>
    <property type="project" value="TreeGrafter"/>
</dbReference>
<name>A0A9N9WTF7_9DIPT</name>
<sequence length="340" mass="38415">MSSTYNLEIIYDENEYAVYYPGQTVRGHVELTINSQPLKLRGLSILIKGSAACNYSKDLQAEQEFFMIDREVVESKAEAIELGPGNFTYEFSHRLPRNIPFSVDGTYGNVKYFVQATIDIPWDLYDRKISKPFTVLRYEDLNYMSGMREGREVSIQKQIDSSAWFFSRSSLGLVTIKAQIPRCGFAPGEKINVDVSIDNQTSADIENVLISLQYNENYTAQTPWAKLEEKISNKISETIAEGIKAGYTKKIKESVLVPENSKITSVMFSNVFQISYHVQITAKFRRATIPISIPIYIGSVPLKPEEEGRKVEGIPPLWPPQYSKNGAIKQQDDAQSTASE</sequence>
<dbReference type="InterPro" id="IPR011021">
    <property type="entry name" value="Arrestin-like_N"/>
</dbReference>